<dbReference type="InParanoid" id="A0A067M5Z5"/>
<dbReference type="AlphaFoldDB" id="A0A067M5Z5"/>
<reference evidence="3" key="1">
    <citation type="journal article" date="2014" name="Proc. Natl. Acad. Sci. U.S.A.">
        <title>Extensive sampling of basidiomycete genomes demonstrates inadequacy of the white-rot/brown-rot paradigm for wood decay fungi.</title>
        <authorList>
            <person name="Riley R."/>
            <person name="Salamov A.A."/>
            <person name="Brown D.W."/>
            <person name="Nagy L.G."/>
            <person name="Floudas D."/>
            <person name="Held B.W."/>
            <person name="Levasseur A."/>
            <person name="Lombard V."/>
            <person name="Morin E."/>
            <person name="Otillar R."/>
            <person name="Lindquist E.A."/>
            <person name="Sun H."/>
            <person name="LaButti K.M."/>
            <person name="Schmutz J."/>
            <person name="Jabbour D."/>
            <person name="Luo H."/>
            <person name="Baker S.E."/>
            <person name="Pisabarro A.G."/>
            <person name="Walton J.D."/>
            <person name="Blanchette R.A."/>
            <person name="Henrissat B."/>
            <person name="Martin F."/>
            <person name="Cullen D."/>
            <person name="Hibbett D.S."/>
            <person name="Grigoriev I.V."/>
        </authorList>
    </citation>
    <scope>NUCLEOTIDE SEQUENCE [LARGE SCALE GENOMIC DNA]</scope>
    <source>
        <strain evidence="3">FD-172 SS1</strain>
    </source>
</reference>
<dbReference type="CDD" id="cd02440">
    <property type="entry name" value="AdoMet_MTases"/>
    <property type="match status" value="1"/>
</dbReference>
<dbReference type="Pfam" id="PF13489">
    <property type="entry name" value="Methyltransf_23"/>
    <property type="match status" value="1"/>
</dbReference>
<dbReference type="STRING" id="930990.A0A067M5Z5"/>
<evidence type="ECO:0000256" key="1">
    <source>
        <dbReference type="SAM" id="MobiDB-lite"/>
    </source>
</evidence>
<dbReference type="PANTHER" id="PTHR43591:SF24">
    <property type="entry name" value="2-METHOXY-6-POLYPRENYL-1,4-BENZOQUINOL METHYLASE, MITOCHONDRIAL"/>
    <property type="match status" value="1"/>
</dbReference>
<keyword evidence="3" id="KW-1185">Reference proteome</keyword>
<dbReference type="GO" id="GO:0008168">
    <property type="term" value="F:methyltransferase activity"/>
    <property type="evidence" value="ECO:0007669"/>
    <property type="project" value="TreeGrafter"/>
</dbReference>
<sequence>MSPASVHTPNGSDSRPPSRADSMRSIATIESDEIPAYYKVSHGRRFYSQRLGYSPYVLPADPREMERLNLQHETIKLLIAGNHLGPVEEILASDQGGRQRVVMDLGTGSGIWVEQMAHAFPHVKFIGVDLVPTATSYPPEHVRFECYNFVQHNIRHPDASVDFVHARFLSLGISNYPGLLNEIARVLRPGGLFFSGEWDLTHRTPTGAALSASWRTIADAERMFIRALHDRELGDIAA</sequence>
<dbReference type="PANTHER" id="PTHR43591">
    <property type="entry name" value="METHYLTRANSFERASE"/>
    <property type="match status" value="1"/>
</dbReference>
<accession>A0A067M5Z5</accession>
<dbReference type="SUPFAM" id="SSF53335">
    <property type="entry name" value="S-adenosyl-L-methionine-dependent methyltransferases"/>
    <property type="match status" value="1"/>
</dbReference>
<feature type="non-terminal residue" evidence="2">
    <location>
        <position position="238"/>
    </location>
</feature>
<dbReference type="Gene3D" id="3.40.50.150">
    <property type="entry name" value="Vaccinia Virus protein VP39"/>
    <property type="match status" value="1"/>
</dbReference>
<feature type="region of interest" description="Disordered" evidence="1">
    <location>
        <begin position="1"/>
        <end position="22"/>
    </location>
</feature>
<gene>
    <name evidence="2" type="ORF">BOTBODRAFT_35497</name>
</gene>
<dbReference type="HOGENOM" id="CLU_1168266_0_0_1"/>
<dbReference type="Proteomes" id="UP000027195">
    <property type="component" value="Unassembled WGS sequence"/>
</dbReference>
<proteinExistence type="predicted"/>
<evidence type="ECO:0000313" key="3">
    <source>
        <dbReference type="Proteomes" id="UP000027195"/>
    </source>
</evidence>
<protein>
    <recommendedName>
        <fullName evidence="4">Methyltransferase domain-containing protein</fullName>
    </recommendedName>
</protein>
<evidence type="ECO:0008006" key="4">
    <source>
        <dbReference type="Google" id="ProtNLM"/>
    </source>
</evidence>
<evidence type="ECO:0000313" key="2">
    <source>
        <dbReference type="EMBL" id="KDQ11193.1"/>
    </source>
</evidence>
<feature type="compositionally biased region" description="Polar residues" evidence="1">
    <location>
        <begin position="1"/>
        <end position="15"/>
    </location>
</feature>
<organism evidence="2 3">
    <name type="scientific">Botryobasidium botryosum (strain FD-172 SS1)</name>
    <dbReference type="NCBI Taxonomy" id="930990"/>
    <lineage>
        <taxon>Eukaryota</taxon>
        <taxon>Fungi</taxon>
        <taxon>Dikarya</taxon>
        <taxon>Basidiomycota</taxon>
        <taxon>Agaricomycotina</taxon>
        <taxon>Agaricomycetes</taxon>
        <taxon>Cantharellales</taxon>
        <taxon>Botryobasidiaceae</taxon>
        <taxon>Botryobasidium</taxon>
    </lineage>
</organism>
<dbReference type="InterPro" id="IPR029063">
    <property type="entry name" value="SAM-dependent_MTases_sf"/>
</dbReference>
<dbReference type="OrthoDB" id="2013972at2759"/>
<dbReference type="EMBL" id="KL198060">
    <property type="protein sequence ID" value="KDQ11193.1"/>
    <property type="molecule type" value="Genomic_DNA"/>
</dbReference>
<name>A0A067M5Z5_BOTB1</name>